<proteinExistence type="predicted"/>
<dbReference type="EMBL" id="CP144700">
    <property type="protein sequence ID" value="WVZ23351.1"/>
    <property type="molecule type" value="Genomic_DNA"/>
</dbReference>
<feature type="non-terminal residue" evidence="1">
    <location>
        <position position="1"/>
    </location>
</feature>
<protein>
    <submittedName>
        <fullName evidence="1">Uncharacterized protein</fullName>
    </submittedName>
</protein>
<keyword evidence="2" id="KW-1185">Reference proteome</keyword>
<accession>A0AAQ3P749</accession>
<evidence type="ECO:0000313" key="2">
    <source>
        <dbReference type="Proteomes" id="UP001374535"/>
    </source>
</evidence>
<reference evidence="1 2" key="1">
    <citation type="journal article" date="2023" name="Life. Sci Alliance">
        <title>Evolutionary insights into 3D genome organization and epigenetic landscape of Vigna mungo.</title>
        <authorList>
            <person name="Junaid A."/>
            <person name="Singh B."/>
            <person name="Bhatia S."/>
        </authorList>
    </citation>
    <scope>NUCLEOTIDE SEQUENCE [LARGE SCALE GENOMIC DNA]</scope>
    <source>
        <strain evidence="1">Urdbean</strain>
    </source>
</reference>
<evidence type="ECO:0000313" key="1">
    <source>
        <dbReference type="EMBL" id="WVZ23351.1"/>
    </source>
</evidence>
<gene>
    <name evidence="1" type="ORF">V8G54_001895</name>
</gene>
<organism evidence="1 2">
    <name type="scientific">Vigna mungo</name>
    <name type="common">Black gram</name>
    <name type="synonym">Phaseolus mungo</name>
    <dbReference type="NCBI Taxonomy" id="3915"/>
    <lineage>
        <taxon>Eukaryota</taxon>
        <taxon>Viridiplantae</taxon>
        <taxon>Streptophyta</taxon>
        <taxon>Embryophyta</taxon>
        <taxon>Tracheophyta</taxon>
        <taxon>Spermatophyta</taxon>
        <taxon>Magnoliopsida</taxon>
        <taxon>eudicotyledons</taxon>
        <taxon>Gunneridae</taxon>
        <taxon>Pentapetalae</taxon>
        <taxon>rosids</taxon>
        <taxon>fabids</taxon>
        <taxon>Fabales</taxon>
        <taxon>Fabaceae</taxon>
        <taxon>Papilionoideae</taxon>
        <taxon>50 kb inversion clade</taxon>
        <taxon>NPAAA clade</taxon>
        <taxon>indigoferoid/millettioid clade</taxon>
        <taxon>Phaseoleae</taxon>
        <taxon>Vigna</taxon>
    </lineage>
</organism>
<sequence>PTCCFTQNSLFPCTIQCKKNDKLYKIENYLSCIPTYLDPLLVSVFSSPCHRNHGKETSITTVMRKLPPITNIAKLHTNLYNSPYLDTFRLLRISLVDVSRGLKLSLFSIFLRSPFSLHFLFLFFLT</sequence>
<dbReference type="Proteomes" id="UP001374535">
    <property type="component" value="Chromosome 1"/>
</dbReference>
<name>A0AAQ3P749_VIGMU</name>
<dbReference type="AlphaFoldDB" id="A0AAQ3P749"/>